<name>A0A917ITF9_9BACT</name>
<comment type="caution">
    <text evidence="1">The sequence shown here is derived from an EMBL/GenBank/DDBJ whole genome shotgun (WGS) entry which is preliminary data.</text>
</comment>
<reference evidence="1" key="1">
    <citation type="journal article" date="2014" name="Int. J. Syst. Evol. Microbiol.">
        <title>Complete genome sequence of Corynebacterium casei LMG S-19264T (=DSM 44701T), isolated from a smear-ripened cheese.</title>
        <authorList>
            <consortium name="US DOE Joint Genome Institute (JGI-PGF)"/>
            <person name="Walter F."/>
            <person name="Albersmeier A."/>
            <person name="Kalinowski J."/>
            <person name="Ruckert C."/>
        </authorList>
    </citation>
    <scope>NUCLEOTIDE SEQUENCE</scope>
    <source>
        <strain evidence="1">CGMCC 1.15290</strain>
    </source>
</reference>
<gene>
    <name evidence="1" type="ORF">GCM10011379_11490</name>
</gene>
<protein>
    <submittedName>
        <fullName evidence="1">Uncharacterized protein</fullName>
    </submittedName>
</protein>
<dbReference type="Proteomes" id="UP000627292">
    <property type="component" value="Unassembled WGS sequence"/>
</dbReference>
<organism evidence="1 2">
    <name type="scientific">Filimonas zeae</name>
    <dbReference type="NCBI Taxonomy" id="1737353"/>
    <lineage>
        <taxon>Bacteria</taxon>
        <taxon>Pseudomonadati</taxon>
        <taxon>Bacteroidota</taxon>
        <taxon>Chitinophagia</taxon>
        <taxon>Chitinophagales</taxon>
        <taxon>Chitinophagaceae</taxon>
        <taxon>Filimonas</taxon>
    </lineage>
</organism>
<dbReference type="AlphaFoldDB" id="A0A917ITF9"/>
<accession>A0A917ITF9</accession>
<keyword evidence="2" id="KW-1185">Reference proteome</keyword>
<dbReference type="EMBL" id="BMIB01000001">
    <property type="protein sequence ID" value="GGH61982.1"/>
    <property type="molecule type" value="Genomic_DNA"/>
</dbReference>
<evidence type="ECO:0000313" key="1">
    <source>
        <dbReference type="EMBL" id="GGH61982.1"/>
    </source>
</evidence>
<evidence type="ECO:0000313" key="2">
    <source>
        <dbReference type="Proteomes" id="UP000627292"/>
    </source>
</evidence>
<reference evidence="1" key="2">
    <citation type="submission" date="2020-09" db="EMBL/GenBank/DDBJ databases">
        <authorList>
            <person name="Sun Q."/>
            <person name="Zhou Y."/>
        </authorList>
    </citation>
    <scope>NUCLEOTIDE SEQUENCE</scope>
    <source>
        <strain evidence="1">CGMCC 1.15290</strain>
    </source>
</reference>
<proteinExistence type="predicted"/>
<sequence>MFKFENVNAHYMALPKEKKIVKKDKVAAIKNIADLANDPVLVKKREFAAEFIRQHGLPKGLVQERQKP</sequence>